<gene>
    <name evidence="10" type="ORF">U9M48_008271</name>
</gene>
<feature type="domain" description="Reverse transcriptase RNase H-like" evidence="8">
    <location>
        <begin position="205"/>
        <end position="278"/>
    </location>
</feature>
<reference evidence="10 11" key="1">
    <citation type="submission" date="2024-02" db="EMBL/GenBank/DDBJ databases">
        <title>High-quality chromosome-scale genome assembly of Pensacola bahiagrass (Paspalum notatum Flugge var. saurae).</title>
        <authorList>
            <person name="Vega J.M."/>
            <person name="Podio M."/>
            <person name="Orjuela J."/>
            <person name="Siena L.A."/>
            <person name="Pessino S.C."/>
            <person name="Combes M.C."/>
            <person name="Mariac C."/>
            <person name="Albertini E."/>
            <person name="Pupilli F."/>
            <person name="Ortiz J.P.A."/>
            <person name="Leblanc O."/>
        </authorList>
    </citation>
    <scope>NUCLEOTIDE SEQUENCE [LARGE SCALE GENOMIC DNA]</scope>
    <source>
        <strain evidence="10">R1</strain>
        <tissue evidence="10">Leaf</tissue>
    </source>
</reference>
<dbReference type="Proteomes" id="UP001341281">
    <property type="component" value="Chromosome 02"/>
</dbReference>
<dbReference type="InterPro" id="IPR043502">
    <property type="entry name" value="DNA/RNA_pol_sf"/>
</dbReference>
<evidence type="ECO:0000256" key="3">
    <source>
        <dbReference type="ARBA" id="ARBA00022722"/>
    </source>
</evidence>
<evidence type="ECO:0000256" key="1">
    <source>
        <dbReference type="ARBA" id="ARBA00022679"/>
    </source>
</evidence>
<dbReference type="FunFam" id="3.30.70.270:FF:000003">
    <property type="entry name" value="Transposon Ty3-G Gag-Pol polyprotein"/>
    <property type="match status" value="1"/>
</dbReference>
<protein>
    <submittedName>
        <fullName evidence="10">Uncharacterized protein</fullName>
    </submittedName>
</protein>
<evidence type="ECO:0000313" key="11">
    <source>
        <dbReference type="Proteomes" id="UP001341281"/>
    </source>
</evidence>
<dbReference type="PANTHER" id="PTHR35046">
    <property type="entry name" value="ZINC KNUCKLE (CCHC-TYPE) FAMILY PROTEIN"/>
    <property type="match status" value="1"/>
</dbReference>
<keyword evidence="1" id="KW-0808">Transferase</keyword>
<evidence type="ECO:0000256" key="6">
    <source>
        <dbReference type="ARBA" id="ARBA00022918"/>
    </source>
</evidence>
<dbReference type="GO" id="GO:0004519">
    <property type="term" value="F:endonuclease activity"/>
    <property type="evidence" value="ECO:0007669"/>
    <property type="project" value="UniProtKB-KW"/>
</dbReference>
<evidence type="ECO:0000256" key="5">
    <source>
        <dbReference type="ARBA" id="ARBA00022801"/>
    </source>
</evidence>
<keyword evidence="2" id="KW-0548">Nucleotidyltransferase</keyword>
<evidence type="ECO:0000313" key="10">
    <source>
        <dbReference type="EMBL" id="WVZ57943.1"/>
    </source>
</evidence>
<dbReference type="InterPro" id="IPR000477">
    <property type="entry name" value="RT_dom"/>
</dbReference>
<dbReference type="Pfam" id="PF17917">
    <property type="entry name" value="RT_RNaseH"/>
    <property type="match status" value="1"/>
</dbReference>
<dbReference type="Gene3D" id="3.10.10.10">
    <property type="entry name" value="HIV Type 1 Reverse Transcriptase, subunit A, domain 1"/>
    <property type="match status" value="1"/>
</dbReference>
<evidence type="ECO:0000256" key="2">
    <source>
        <dbReference type="ARBA" id="ARBA00022695"/>
    </source>
</evidence>
<evidence type="ECO:0000259" key="8">
    <source>
        <dbReference type="Pfam" id="PF17917"/>
    </source>
</evidence>
<dbReference type="GO" id="GO:0016787">
    <property type="term" value="F:hydrolase activity"/>
    <property type="evidence" value="ECO:0007669"/>
    <property type="project" value="UniProtKB-KW"/>
</dbReference>
<dbReference type="Pfam" id="PF00078">
    <property type="entry name" value="RVT_1"/>
    <property type="match status" value="1"/>
</dbReference>
<sequence length="496" mass="56933">MKLDDEWKTAFKTKFGLYEWLIMRFGLTNAPSTFMWLMNEVLCSFIGKFVVVYFDDILIYSKSLEEHLDHLRVVFVALRNACLFANLEKCNFCTDRVGFLGYGIEVNEIKIDAITSWSTPMTITKVRSFLGLAGFCRRFVKDFNTIAAPINELTKKGVMFHWGPAQEKAFNTLKDKLTHAPLLQLSDFGKTFELECDACFYRKITVAFFSENLNGPSLNYSTYDKELYALVRVLETWQYYLWPKKFVIHSDYESLKYIRSQVKLNKRHAKWVEFIESFPYLMKHKKGKENVIADALSCRYTMLSQLDHCIFGLETIKGDWVWLQLHKERFPDLRKSKLMPRAAGPFKVLKKINDNAYKLEFPAYFGVSPTFNIADLKPYLGEEDEIASRTTSLQQGEDDEDITPMAMQGPITRSHARQLNQQVSTFLSGRTYTCEDGILPNVIVNYIVLKNLGEEHEGLGDQLRLGGGPEGRPSQGGGPILLGVKFLDLQDQSSVI</sequence>
<dbReference type="FunFam" id="3.30.70.270:FF:000020">
    <property type="entry name" value="Transposon Tf2-6 polyprotein-like Protein"/>
    <property type="match status" value="1"/>
</dbReference>
<keyword evidence="4" id="KW-0255">Endonuclease</keyword>
<organism evidence="10 11">
    <name type="scientific">Paspalum notatum var. saurae</name>
    <dbReference type="NCBI Taxonomy" id="547442"/>
    <lineage>
        <taxon>Eukaryota</taxon>
        <taxon>Viridiplantae</taxon>
        <taxon>Streptophyta</taxon>
        <taxon>Embryophyta</taxon>
        <taxon>Tracheophyta</taxon>
        <taxon>Spermatophyta</taxon>
        <taxon>Magnoliopsida</taxon>
        <taxon>Liliopsida</taxon>
        <taxon>Poales</taxon>
        <taxon>Poaceae</taxon>
        <taxon>PACMAD clade</taxon>
        <taxon>Panicoideae</taxon>
        <taxon>Andropogonodae</taxon>
        <taxon>Paspaleae</taxon>
        <taxon>Paspalinae</taxon>
        <taxon>Paspalum</taxon>
    </lineage>
</organism>
<evidence type="ECO:0000256" key="4">
    <source>
        <dbReference type="ARBA" id="ARBA00022759"/>
    </source>
</evidence>
<evidence type="ECO:0000259" key="9">
    <source>
        <dbReference type="Pfam" id="PF24626"/>
    </source>
</evidence>
<dbReference type="AlphaFoldDB" id="A0AAQ3WD44"/>
<dbReference type="CDD" id="cd09274">
    <property type="entry name" value="RNase_HI_RT_Ty3"/>
    <property type="match status" value="1"/>
</dbReference>
<dbReference type="EMBL" id="CP144746">
    <property type="protein sequence ID" value="WVZ57943.1"/>
    <property type="molecule type" value="Genomic_DNA"/>
</dbReference>
<keyword evidence="5" id="KW-0378">Hydrolase</keyword>
<evidence type="ECO:0000259" key="7">
    <source>
        <dbReference type="Pfam" id="PF00078"/>
    </source>
</evidence>
<dbReference type="Pfam" id="PF24626">
    <property type="entry name" value="SH3_Tf2-1"/>
    <property type="match status" value="1"/>
</dbReference>
<feature type="domain" description="Reverse transcriptase" evidence="7">
    <location>
        <begin position="4"/>
        <end position="103"/>
    </location>
</feature>
<dbReference type="CDD" id="cd01647">
    <property type="entry name" value="RT_LTR"/>
    <property type="match status" value="1"/>
</dbReference>
<proteinExistence type="predicted"/>
<dbReference type="InterPro" id="IPR056924">
    <property type="entry name" value="SH3_Tf2-1"/>
</dbReference>
<dbReference type="InterPro" id="IPR043128">
    <property type="entry name" value="Rev_trsase/Diguanyl_cyclase"/>
</dbReference>
<dbReference type="InterPro" id="IPR041373">
    <property type="entry name" value="RT_RNaseH"/>
</dbReference>
<dbReference type="Gene3D" id="3.30.70.270">
    <property type="match status" value="2"/>
</dbReference>
<feature type="domain" description="Tf2-1-like SH3-like" evidence="9">
    <location>
        <begin position="318"/>
        <end position="379"/>
    </location>
</feature>
<name>A0AAQ3WD44_PASNO</name>
<dbReference type="PANTHER" id="PTHR35046:SF9">
    <property type="entry name" value="RNA-DIRECTED DNA POLYMERASE"/>
    <property type="match status" value="1"/>
</dbReference>
<dbReference type="SUPFAM" id="SSF56672">
    <property type="entry name" value="DNA/RNA polymerases"/>
    <property type="match status" value="1"/>
</dbReference>
<keyword evidence="11" id="KW-1185">Reference proteome</keyword>
<accession>A0AAQ3WD44</accession>
<keyword evidence="3" id="KW-0540">Nuclease</keyword>
<keyword evidence="6" id="KW-0695">RNA-directed DNA polymerase</keyword>
<dbReference type="GO" id="GO:0003964">
    <property type="term" value="F:RNA-directed DNA polymerase activity"/>
    <property type="evidence" value="ECO:0007669"/>
    <property type="project" value="UniProtKB-KW"/>
</dbReference>